<dbReference type="Proteomes" id="UP000266720">
    <property type="component" value="Chromosome"/>
</dbReference>
<dbReference type="NCBIfam" id="TIGR01439">
    <property type="entry name" value="lp_hng_hel_AbrB"/>
    <property type="match status" value="1"/>
</dbReference>
<evidence type="ECO:0000313" key="2">
    <source>
        <dbReference type="EMBL" id="AJB41964.1"/>
    </source>
</evidence>
<dbReference type="EMBL" id="CP007493">
    <property type="protein sequence ID" value="AJB41964.1"/>
    <property type="molecule type" value="Genomic_DNA"/>
</dbReference>
<accession>A0A3G1A8Y2</accession>
<dbReference type="KEGG" id="tcb:TCARB_0914"/>
<dbReference type="PROSITE" id="PS51740">
    <property type="entry name" value="SPOVT_ABRB"/>
    <property type="match status" value="1"/>
</dbReference>
<dbReference type="Gene3D" id="2.10.260.10">
    <property type="match status" value="1"/>
</dbReference>
<proteinExistence type="predicted"/>
<name>A0A3G1A8Y2_9CREN</name>
<dbReference type="GeneID" id="25406338"/>
<dbReference type="InterPro" id="IPR037914">
    <property type="entry name" value="SpoVT-AbrB_sf"/>
</dbReference>
<sequence length="84" mass="9620">MTEKYTVKVHGKGLIVIPAEVRKKFGITPGSKLQLYIEEDSIRIVVPKDLKSLFGADGEKALEVTRLILEERKRERDTEIRARL</sequence>
<reference evidence="3" key="1">
    <citation type="book" date="2010" name="EXTREMOPHILES" publisher="0:0-0">
        <title>Complete genome sequences of ten hyperthermophilic archaea reveal their metabolic capabilities and possible ecological roles.</title>
        <editorList>
            <person name="?"/>
        </editorList>
        <authorList>
            <person name="Ravin N.V."/>
            <person name="Mardanov A.V."/>
            <person name="Bonch-Osmolovskaya E.A."/>
            <person name="Skryabin K.G."/>
        </authorList>
    </citation>
    <scope>NUCLEOTIDE SEQUENCE [LARGE SCALE GENOMIC DNA]</scope>
    <source>
        <strain evidence="3">1505</strain>
    </source>
</reference>
<dbReference type="SMART" id="SM00966">
    <property type="entry name" value="SpoVT_AbrB"/>
    <property type="match status" value="1"/>
</dbReference>
<dbReference type="InterPro" id="IPR007159">
    <property type="entry name" value="SpoVT-AbrB_dom"/>
</dbReference>
<dbReference type="AlphaFoldDB" id="A0A3G1A8Y2"/>
<protein>
    <recommendedName>
        <fullName evidence="1">SpoVT-AbrB domain-containing protein</fullName>
    </recommendedName>
</protein>
<dbReference type="GeneID" id="16574462"/>
<evidence type="ECO:0000313" key="3">
    <source>
        <dbReference type="Proteomes" id="UP000266720"/>
    </source>
</evidence>
<feature type="domain" description="SpoVT-AbrB" evidence="1">
    <location>
        <begin position="4"/>
        <end position="49"/>
    </location>
</feature>
<dbReference type="STRING" id="697581.TCARB_0914"/>
<dbReference type="Pfam" id="PF04014">
    <property type="entry name" value="MazE_antitoxin"/>
    <property type="match status" value="1"/>
</dbReference>
<evidence type="ECO:0000259" key="1">
    <source>
        <dbReference type="PROSITE" id="PS51740"/>
    </source>
</evidence>
<dbReference type="GO" id="GO:0003677">
    <property type="term" value="F:DNA binding"/>
    <property type="evidence" value="ECO:0007669"/>
    <property type="project" value="InterPro"/>
</dbReference>
<dbReference type="RefSeq" id="WP_020963463.1">
    <property type="nucleotide sequence ID" value="NZ_CP007493.1"/>
</dbReference>
<gene>
    <name evidence="2" type="ORF">TCARB_0914</name>
</gene>
<dbReference type="SUPFAM" id="SSF89447">
    <property type="entry name" value="AbrB/MazE/MraZ-like"/>
    <property type="match status" value="1"/>
</dbReference>
<organism evidence="2 3">
    <name type="scientific">Thermofilum adornatum 1505</name>
    <dbReference type="NCBI Taxonomy" id="697581"/>
    <lineage>
        <taxon>Archaea</taxon>
        <taxon>Thermoproteota</taxon>
        <taxon>Thermoprotei</taxon>
        <taxon>Thermofilales</taxon>
        <taxon>Thermofilaceae</taxon>
        <taxon>Thermofilum</taxon>
    </lineage>
</organism>